<dbReference type="PATRIC" id="fig|1461584.3.peg.2337"/>
<protein>
    <submittedName>
        <fullName evidence="1">Uncharacterized protein</fullName>
    </submittedName>
</protein>
<reference evidence="1" key="1">
    <citation type="submission" date="2014-07" db="EMBL/GenBank/DDBJ databases">
        <authorList>
            <person name="Urmite Genomes Urmite Genomes"/>
        </authorList>
    </citation>
    <scope>NUCLEOTIDE SEQUENCE</scope>
    <source>
        <strain evidence="1">11W110_air</strain>
    </source>
</reference>
<dbReference type="AlphaFoldDB" id="A0A078MRV3"/>
<sequence length="123" mass="13790">MSPEEALDAAQRGQISLDEYCSRDTFASSGDTQMCYYYNNPEVLETPETYPPPDYPDVFDSWRESPTRYLFTYYEAYAAWQSGMPYYLAFCLNYIPVTSGGVSQCDGIEAGTVDAVTGEYVGP</sequence>
<gene>
    <name evidence="1" type="ORF">BN1051_02363</name>
</gene>
<organism evidence="1">
    <name type="scientific">Arthrobacter saudimassiliensis</name>
    <dbReference type="NCBI Taxonomy" id="1461584"/>
    <lineage>
        <taxon>Bacteria</taxon>
        <taxon>Bacillati</taxon>
        <taxon>Actinomycetota</taxon>
        <taxon>Actinomycetes</taxon>
        <taxon>Micrococcales</taxon>
        <taxon>Micrococcaceae</taxon>
        <taxon>Arthrobacter</taxon>
    </lineage>
</organism>
<dbReference type="EMBL" id="LN483071">
    <property type="protein sequence ID" value="CEA09000.1"/>
    <property type="molecule type" value="Genomic_DNA"/>
</dbReference>
<name>A0A078MRV3_9MICC</name>
<proteinExistence type="predicted"/>
<evidence type="ECO:0000313" key="1">
    <source>
        <dbReference type="EMBL" id="CEA09000.1"/>
    </source>
</evidence>
<accession>A0A078MRV3</accession>